<dbReference type="SUPFAM" id="SSF63882">
    <property type="entry name" value="MoeA N-terminal region -like"/>
    <property type="match status" value="1"/>
</dbReference>
<dbReference type="InterPro" id="IPR036135">
    <property type="entry name" value="MoeA_linker/N_sf"/>
</dbReference>
<gene>
    <name evidence="8" type="ORF">FXF49_09580</name>
</gene>
<dbReference type="GO" id="GO:0061599">
    <property type="term" value="F:molybdopterin molybdotransferase activity"/>
    <property type="evidence" value="ECO:0007669"/>
    <property type="project" value="UniProtKB-UniRule"/>
</dbReference>
<accession>A0A5D0MIK3</accession>
<dbReference type="PANTHER" id="PTHR10192">
    <property type="entry name" value="MOLYBDOPTERIN BIOSYNTHESIS PROTEIN"/>
    <property type="match status" value="1"/>
</dbReference>
<dbReference type="Pfam" id="PF03453">
    <property type="entry name" value="MoeA_N"/>
    <property type="match status" value="1"/>
</dbReference>
<evidence type="ECO:0000256" key="4">
    <source>
        <dbReference type="ARBA" id="ARBA00023150"/>
    </source>
</evidence>
<dbReference type="Gene3D" id="3.90.105.10">
    <property type="entry name" value="Molybdopterin biosynthesis moea protein, domain 2"/>
    <property type="match status" value="1"/>
</dbReference>
<dbReference type="SMART" id="SM00852">
    <property type="entry name" value="MoCF_biosynth"/>
    <property type="match status" value="1"/>
</dbReference>
<keyword evidence="6" id="KW-0460">Magnesium</keyword>
<dbReference type="GO" id="GO:0006777">
    <property type="term" value="P:Mo-molybdopterin cofactor biosynthetic process"/>
    <property type="evidence" value="ECO:0007669"/>
    <property type="project" value="UniProtKB-UniRule"/>
</dbReference>
<evidence type="ECO:0000256" key="5">
    <source>
        <dbReference type="ARBA" id="ARBA00047317"/>
    </source>
</evidence>
<keyword evidence="6 8" id="KW-0808">Transferase</keyword>
<comment type="pathway">
    <text evidence="2 6">Cofactor biosynthesis; molybdopterin biosynthesis.</text>
</comment>
<dbReference type="InterPro" id="IPR005110">
    <property type="entry name" value="MoeA_linker/N"/>
</dbReference>
<name>A0A5D0MIK3_FLESI</name>
<dbReference type="SUPFAM" id="SSF63867">
    <property type="entry name" value="MoeA C-terminal domain-like"/>
    <property type="match status" value="1"/>
</dbReference>
<proteinExistence type="inferred from homology"/>
<dbReference type="InterPro" id="IPR005111">
    <property type="entry name" value="MoeA_C_domain_IV"/>
</dbReference>
<keyword evidence="6" id="KW-0500">Molybdenum</keyword>
<evidence type="ECO:0000313" key="9">
    <source>
        <dbReference type="Proteomes" id="UP000323337"/>
    </source>
</evidence>
<comment type="catalytic activity">
    <reaction evidence="5">
        <text>adenylyl-molybdopterin + molybdate = Mo-molybdopterin + AMP + H(+)</text>
        <dbReference type="Rhea" id="RHEA:35047"/>
        <dbReference type="ChEBI" id="CHEBI:15378"/>
        <dbReference type="ChEBI" id="CHEBI:36264"/>
        <dbReference type="ChEBI" id="CHEBI:62727"/>
        <dbReference type="ChEBI" id="CHEBI:71302"/>
        <dbReference type="ChEBI" id="CHEBI:456215"/>
        <dbReference type="EC" id="2.10.1.1"/>
    </reaction>
</comment>
<dbReference type="SUPFAM" id="SSF53218">
    <property type="entry name" value="Molybdenum cofactor biosynthesis proteins"/>
    <property type="match status" value="1"/>
</dbReference>
<evidence type="ECO:0000259" key="7">
    <source>
        <dbReference type="SMART" id="SM00852"/>
    </source>
</evidence>
<dbReference type="UniPathway" id="UPA00344"/>
<dbReference type="InterPro" id="IPR036425">
    <property type="entry name" value="MoaB/Mog-like_dom_sf"/>
</dbReference>
<dbReference type="GO" id="GO:0005829">
    <property type="term" value="C:cytosol"/>
    <property type="evidence" value="ECO:0007669"/>
    <property type="project" value="TreeGrafter"/>
</dbReference>
<keyword evidence="4 6" id="KW-0501">Molybdenum cofactor biosynthesis</keyword>
<dbReference type="InterPro" id="IPR038987">
    <property type="entry name" value="MoeA-like"/>
</dbReference>
<dbReference type="Pfam" id="PF00994">
    <property type="entry name" value="MoCF_biosynth"/>
    <property type="match status" value="1"/>
</dbReference>
<dbReference type="Gene3D" id="3.40.980.10">
    <property type="entry name" value="MoaB/Mog-like domain"/>
    <property type="match status" value="1"/>
</dbReference>
<dbReference type="Pfam" id="PF03454">
    <property type="entry name" value="MoeA_C"/>
    <property type="match status" value="1"/>
</dbReference>
<sequence length="395" mass="44245">MHKYEEALKILSDISLNLRTERLAVNDAFNRVLAEDLYTDFPFPDCKKSAVDGYALVMWDKKEYTIKGESVPGDLKSAELHEGECIFVMTGGIVPDNADAVVRVEDVFEENDHILVNRQPEKGSNINLAGEEFLQNAFFGGKGSLLDNLSYPALCYSGKKDVNVYKKPKIGVFVTGDEILEPGDDYKKGHVFNTNRYILQSLLNYLPADIEYVGCFDDNEEEIAKVLEKSNEYDILVSSGGVSMGKYDFVKKILHEYDYEIIINKTAIKPGSPLMVARNEDCTIFGMPGYPAAFATNLFLYFLPFVRKSCGIKNFENNVIKGKLGTSMRSRINALYFNRAVVKIEDGEPVAYDQGSQKTSHFLNFFNVNGLVMMDENVGTLEKGSIVNILPIRGL</sequence>
<dbReference type="Gene3D" id="2.40.340.10">
    <property type="entry name" value="MoeA, C-terminal, domain IV"/>
    <property type="match status" value="1"/>
</dbReference>
<dbReference type="CDD" id="cd00887">
    <property type="entry name" value="MoeA"/>
    <property type="match status" value="1"/>
</dbReference>
<dbReference type="PANTHER" id="PTHR10192:SF5">
    <property type="entry name" value="GEPHYRIN"/>
    <property type="match status" value="1"/>
</dbReference>
<comment type="function">
    <text evidence="1 6">Catalyzes the insertion of molybdate into adenylated molybdopterin with the concomitant release of AMP.</text>
</comment>
<comment type="cofactor">
    <cofactor evidence="6">
        <name>Mg(2+)</name>
        <dbReference type="ChEBI" id="CHEBI:18420"/>
    </cofactor>
</comment>
<keyword evidence="6" id="KW-0479">Metal-binding</keyword>
<dbReference type="AlphaFoldDB" id="A0A5D0MIK3"/>
<feature type="domain" description="MoaB/Mog" evidence="7">
    <location>
        <begin position="171"/>
        <end position="308"/>
    </location>
</feature>
<dbReference type="Proteomes" id="UP000323337">
    <property type="component" value="Unassembled WGS sequence"/>
</dbReference>
<organism evidence="8 9">
    <name type="scientific">Flexistipes sinusarabici</name>
    <dbReference type="NCBI Taxonomy" id="2352"/>
    <lineage>
        <taxon>Bacteria</taxon>
        <taxon>Pseudomonadati</taxon>
        <taxon>Deferribacterota</taxon>
        <taxon>Deferribacteres</taxon>
        <taxon>Deferribacterales</taxon>
        <taxon>Flexistipitaceae</taxon>
        <taxon>Flexistipes</taxon>
    </lineage>
</organism>
<reference evidence="8 9" key="1">
    <citation type="submission" date="2019-08" db="EMBL/GenBank/DDBJ databases">
        <title>Genomic characterization of a novel candidate phylum (ARYD3) from a high temperature, high salinity tertiary oil reservoir in north central Oklahoma, USA.</title>
        <authorList>
            <person name="Youssef N.H."/>
            <person name="Yadav A."/>
            <person name="Elshahed M.S."/>
        </authorList>
    </citation>
    <scope>NUCLEOTIDE SEQUENCE [LARGE SCALE GENOMIC DNA]</scope>
    <source>
        <strain evidence="8">ARYD1</strain>
    </source>
</reference>
<dbReference type="Gene3D" id="2.170.190.11">
    <property type="entry name" value="Molybdopterin biosynthesis moea protein, domain 3"/>
    <property type="match status" value="1"/>
</dbReference>
<evidence type="ECO:0000313" key="8">
    <source>
        <dbReference type="EMBL" id="TYB32806.1"/>
    </source>
</evidence>
<comment type="similarity">
    <text evidence="3 6">Belongs to the MoeA family.</text>
</comment>
<dbReference type="GO" id="GO:0046872">
    <property type="term" value="F:metal ion binding"/>
    <property type="evidence" value="ECO:0007669"/>
    <property type="project" value="UniProtKB-UniRule"/>
</dbReference>
<dbReference type="RefSeq" id="WP_303701674.1">
    <property type="nucleotide sequence ID" value="NZ_VSIV01000259.1"/>
</dbReference>
<evidence type="ECO:0000256" key="1">
    <source>
        <dbReference type="ARBA" id="ARBA00002901"/>
    </source>
</evidence>
<comment type="caution">
    <text evidence="8">The sequence shown here is derived from an EMBL/GenBank/DDBJ whole genome shotgun (WGS) entry which is preliminary data.</text>
</comment>
<dbReference type="EMBL" id="VSIV01000259">
    <property type="protein sequence ID" value="TYB32806.1"/>
    <property type="molecule type" value="Genomic_DNA"/>
</dbReference>
<evidence type="ECO:0000256" key="2">
    <source>
        <dbReference type="ARBA" id="ARBA00005046"/>
    </source>
</evidence>
<evidence type="ECO:0000256" key="3">
    <source>
        <dbReference type="ARBA" id="ARBA00010763"/>
    </source>
</evidence>
<protein>
    <recommendedName>
        <fullName evidence="6">Molybdopterin molybdenumtransferase</fullName>
        <ecNumber evidence="6">2.10.1.1</ecNumber>
    </recommendedName>
</protein>
<evidence type="ECO:0000256" key="6">
    <source>
        <dbReference type="RuleBase" id="RU365090"/>
    </source>
</evidence>
<dbReference type="InterPro" id="IPR001453">
    <property type="entry name" value="MoaB/Mog_dom"/>
</dbReference>
<dbReference type="InterPro" id="IPR036688">
    <property type="entry name" value="MoeA_C_domain_IV_sf"/>
</dbReference>
<dbReference type="EC" id="2.10.1.1" evidence="6"/>